<reference evidence="2 3" key="1">
    <citation type="submission" date="2020-08" db="EMBL/GenBank/DDBJ databases">
        <title>Genomic Encyclopedia of Type Strains, Phase IV (KMG-V): Genome sequencing to study the core and pangenomes of soil and plant-associated prokaryotes.</title>
        <authorList>
            <person name="Whitman W."/>
        </authorList>
    </citation>
    <scope>NUCLEOTIDE SEQUENCE [LARGE SCALE GENOMIC DNA]</scope>
    <source>
        <strain evidence="2 3">SEMIA 4087</strain>
    </source>
</reference>
<name>A0ABR6IY45_9HYPH</name>
<comment type="caution">
    <text evidence="2">The sequence shown here is derived from an EMBL/GenBank/DDBJ whole genome shotgun (WGS) entry which is preliminary data.</text>
</comment>
<evidence type="ECO:0000313" key="2">
    <source>
        <dbReference type="EMBL" id="MBB4232839.1"/>
    </source>
</evidence>
<protein>
    <submittedName>
        <fullName evidence="2">Uncharacterized protein</fullName>
    </submittedName>
</protein>
<evidence type="ECO:0000256" key="1">
    <source>
        <dbReference type="SAM" id="MobiDB-lite"/>
    </source>
</evidence>
<dbReference type="Proteomes" id="UP000551353">
    <property type="component" value="Unassembled WGS sequence"/>
</dbReference>
<feature type="region of interest" description="Disordered" evidence="1">
    <location>
        <begin position="58"/>
        <end position="78"/>
    </location>
</feature>
<evidence type="ECO:0000313" key="3">
    <source>
        <dbReference type="Proteomes" id="UP000551353"/>
    </source>
</evidence>
<dbReference type="EMBL" id="JACIFX010000019">
    <property type="protein sequence ID" value="MBB4232839.1"/>
    <property type="molecule type" value="Genomic_DNA"/>
</dbReference>
<sequence length="96" mass="11199">MLQRQPRNRNTRFKARLDQPRGFPVDVRAVCNEDSRRVRRSMASRRAMTIASVMPTPAISAQPFPRQHAGVASRHTSKWGRSLRRRAVYSNEHLFR</sequence>
<gene>
    <name evidence="2" type="ORF">GGD56_006738</name>
</gene>
<proteinExistence type="predicted"/>
<organism evidence="2 3">
    <name type="scientific">Rhizobium mongolense</name>
    <dbReference type="NCBI Taxonomy" id="57676"/>
    <lineage>
        <taxon>Bacteria</taxon>
        <taxon>Pseudomonadati</taxon>
        <taxon>Pseudomonadota</taxon>
        <taxon>Alphaproteobacteria</taxon>
        <taxon>Hyphomicrobiales</taxon>
        <taxon>Rhizobiaceae</taxon>
        <taxon>Rhizobium/Agrobacterium group</taxon>
        <taxon>Rhizobium</taxon>
    </lineage>
</organism>
<keyword evidence="3" id="KW-1185">Reference proteome</keyword>
<accession>A0ABR6IY45</accession>